<evidence type="ECO:0000256" key="3">
    <source>
        <dbReference type="SAM" id="MobiDB-lite"/>
    </source>
</evidence>
<proteinExistence type="predicted"/>
<feature type="compositionally biased region" description="Basic and acidic residues" evidence="3">
    <location>
        <begin position="231"/>
        <end position="242"/>
    </location>
</feature>
<keyword evidence="2" id="KW-0963">Cytoplasm</keyword>
<dbReference type="WBParaSite" id="Csp11.Scaffold8.g38.t1">
    <property type="protein sequence ID" value="Csp11.Scaffold8.g38.t1"/>
    <property type="gene ID" value="Csp11.Scaffold8.g38"/>
</dbReference>
<feature type="compositionally biased region" description="Basic and acidic residues" evidence="3">
    <location>
        <begin position="212"/>
        <end position="222"/>
    </location>
</feature>
<dbReference type="Proteomes" id="UP000095282">
    <property type="component" value="Unplaced"/>
</dbReference>
<dbReference type="AlphaFoldDB" id="A0A1I7V4Z9"/>
<name>A0A1I7V4Z9_9PELO</name>
<feature type="region of interest" description="Disordered" evidence="3">
    <location>
        <begin position="724"/>
        <end position="755"/>
    </location>
</feature>
<feature type="compositionally biased region" description="Basic and acidic residues" evidence="3">
    <location>
        <begin position="160"/>
        <end position="189"/>
    </location>
</feature>
<dbReference type="GO" id="GO:0017148">
    <property type="term" value="P:negative regulation of translation"/>
    <property type="evidence" value="ECO:0007669"/>
    <property type="project" value="TreeGrafter"/>
</dbReference>
<dbReference type="GO" id="GO:0003729">
    <property type="term" value="F:mRNA binding"/>
    <property type="evidence" value="ECO:0007669"/>
    <property type="project" value="TreeGrafter"/>
</dbReference>
<feature type="compositionally biased region" description="Basic and acidic residues" evidence="3">
    <location>
        <begin position="114"/>
        <end position="128"/>
    </location>
</feature>
<dbReference type="GO" id="GO:0005634">
    <property type="term" value="C:nucleus"/>
    <property type="evidence" value="ECO:0007669"/>
    <property type="project" value="TreeGrafter"/>
</dbReference>
<keyword evidence="4" id="KW-1185">Reference proteome</keyword>
<dbReference type="InterPro" id="IPR018862">
    <property type="entry name" value="eIF4E-T"/>
</dbReference>
<feature type="region of interest" description="Disordered" evidence="3">
    <location>
        <begin position="410"/>
        <end position="450"/>
    </location>
</feature>
<evidence type="ECO:0000313" key="5">
    <source>
        <dbReference type="WBParaSite" id="Csp11.Scaffold8.g38.t1"/>
    </source>
</evidence>
<comment type="subcellular location">
    <subcellularLocation>
        <location evidence="1">Cytoplasm</location>
    </subcellularLocation>
</comment>
<reference evidence="5" key="1">
    <citation type="submission" date="2016-11" db="UniProtKB">
        <authorList>
            <consortium name="WormBaseParasite"/>
        </authorList>
    </citation>
    <scope>IDENTIFICATION</scope>
</reference>
<dbReference type="PANTHER" id="PTHR12269">
    <property type="entry name" value="EUKARYOTIC TRANSLATION INITIATION FACTOR 4E TRANSPORTER"/>
    <property type="match status" value="1"/>
</dbReference>
<evidence type="ECO:0000256" key="2">
    <source>
        <dbReference type="ARBA" id="ARBA00022490"/>
    </source>
</evidence>
<feature type="compositionally biased region" description="Polar residues" evidence="3">
    <location>
        <begin position="554"/>
        <end position="565"/>
    </location>
</feature>
<evidence type="ECO:0000313" key="4">
    <source>
        <dbReference type="Proteomes" id="UP000095282"/>
    </source>
</evidence>
<organism evidence="4 5">
    <name type="scientific">Caenorhabditis tropicalis</name>
    <dbReference type="NCBI Taxonomy" id="1561998"/>
    <lineage>
        <taxon>Eukaryota</taxon>
        <taxon>Metazoa</taxon>
        <taxon>Ecdysozoa</taxon>
        <taxon>Nematoda</taxon>
        <taxon>Chromadorea</taxon>
        <taxon>Rhabditida</taxon>
        <taxon>Rhabditina</taxon>
        <taxon>Rhabditomorpha</taxon>
        <taxon>Rhabditoidea</taxon>
        <taxon>Rhabditidae</taxon>
        <taxon>Peloderinae</taxon>
        <taxon>Caenorhabditis</taxon>
    </lineage>
</organism>
<accession>A0A1I7V4Z9</accession>
<feature type="region of interest" description="Disordered" evidence="3">
    <location>
        <begin position="528"/>
        <end position="587"/>
    </location>
</feature>
<feature type="region of interest" description="Disordered" evidence="3">
    <location>
        <begin position="101"/>
        <end position="260"/>
    </location>
</feature>
<dbReference type="eggNOG" id="ENOG502QRQE">
    <property type="taxonomic scope" value="Eukaryota"/>
</dbReference>
<sequence length="755" mass="83112">MTSHLDDETLHPMVSTLLGGGTIITAPIKSYSRERMMELKTTKASMTRPENLSEEFNGEDGKFSPLKWLEHRWEIEGIKNRPMSKKIESLCAGAEENTGLSPQRRAFSSGCKAPSDDKGRDGEYERLGGHGKNWRNGSTGGADKFAPRGNDFKTSFQKGQPDRAGARGTDWKKDATRGAKFATRREDRLTSLSGSEKLPEWADGPTTMDDMIELRGFDEPKKGKNKKNPKEKREKEVTKTENPECGGSRPSSTGLKTVEPFDDPAIAYSSASGALPATDQELAALLGCLDIQKTSRKNDSDDIAFMKKTEDSAVGTSRLSRFFGKKSKSPELDAMLASVGGGNDENMTNPMLAKLFGHSGGDNNATSSGVGDIKGGMRLEDLEKGIDQKEPAKVSPLQDPSQQAQLMHHLQKFAKQQAESAQQLQHHRQPTPPNAGQHHQPSVHHPLVHPGMPIVADPSLLASFAQNPLVLNAYVENQLQEATNAAIRANNGQPIPAQLHEQLRMASMRNKAFLQSQTLTFVSLQQQHQNFQQQQHHHQQQQKGRTPSMIPASVQRQLQKSSSNADQKKEKSSQSPPESTHDGADAQTQSEAMNQLKKLHMQQNYANMVQAINSGVGWSRANGGVNGQQHQQQALPPNVQMLMAQHQQAQMHHLKMMMSRAQQQHLLMAKLAHMQQQQQQMANMQERQGVSHHQQPQGIPSELSQVGPIQTPLEKLLASVGVQGSQFTGSGDRIPTSVRPMSLEDLEKQLTAGQK</sequence>
<dbReference type="GO" id="GO:0036464">
    <property type="term" value="C:cytoplasmic ribonucleoprotein granule"/>
    <property type="evidence" value="ECO:0007669"/>
    <property type="project" value="UniProtKB-ARBA"/>
</dbReference>
<dbReference type="PANTHER" id="PTHR12269:SF1">
    <property type="entry name" value="EUKARYOTIC TRANSLATION INITIATION FACTOR 4E TRANSPORTER"/>
    <property type="match status" value="1"/>
</dbReference>
<protein>
    <submittedName>
        <fullName evidence="5">Eukaryotic translation initiation factor 4E transporter</fullName>
    </submittedName>
</protein>
<dbReference type="STRING" id="1561998.A0A1I7V4Z9"/>
<evidence type="ECO:0000256" key="1">
    <source>
        <dbReference type="ARBA" id="ARBA00004496"/>
    </source>
</evidence>